<feature type="transmembrane region" description="Helical" evidence="1">
    <location>
        <begin position="137"/>
        <end position="156"/>
    </location>
</feature>
<gene>
    <name evidence="3" type="ORF">GCM10009554_02210</name>
</gene>
<dbReference type="PANTHER" id="PTHR46438">
    <property type="entry name" value="ALPHA/BETA-HYDROLASES SUPERFAMILY PROTEIN"/>
    <property type="match status" value="1"/>
</dbReference>
<keyword evidence="1" id="KW-1133">Transmembrane helix</keyword>
<dbReference type="InterPro" id="IPR025058">
    <property type="entry name" value="DUF3995"/>
</dbReference>
<dbReference type="Pfam" id="PF13160">
    <property type="entry name" value="DUF3995"/>
    <property type="match status" value="1"/>
</dbReference>
<organism evidence="3 4">
    <name type="scientific">Kribbella koreensis</name>
    <dbReference type="NCBI Taxonomy" id="57909"/>
    <lineage>
        <taxon>Bacteria</taxon>
        <taxon>Bacillati</taxon>
        <taxon>Actinomycetota</taxon>
        <taxon>Actinomycetes</taxon>
        <taxon>Propionibacteriales</taxon>
        <taxon>Kribbellaceae</taxon>
        <taxon>Kribbella</taxon>
    </lineage>
</organism>
<evidence type="ECO:0000259" key="2">
    <source>
        <dbReference type="Pfam" id="PF00561"/>
    </source>
</evidence>
<dbReference type="InterPro" id="IPR029058">
    <property type="entry name" value="AB_hydrolase_fold"/>
</dbReference>
<dbReference type="Pfam" id="PF00561">
    <property type="entry name" value="Abhydrolase_1"/>
    <property type="match status" value="1"/>
</dbReference>
<comment type="caution">
    <text evidence="3">The sequence shown here is derived from an EMBL/GenBank/DDBJ whole genome shotgun (WGS) entry which is preliminary data.</text>
</comment>
<evidence type="ECO:0000313" key="4">
    <source>
        <dbReference type="Proteomes" id="UP001500542"/>
    </source>
</evidence>
<feature type="transmembrane region" description="Helical" evidence="1">
    <location>
        <begin position="48"/>
        <end position="66"/>
    </location>
</feature>
<reference evidence="4" key="1">
    <citation type="journal article" date="2019" name="Int. J. Syst. Evol. Microbiol.">
        <title>The Global Catalogue of Microorganisms (GCM) 10K type strain sequencing project: providing services to taxonomists for standard genome sequencing and annotation.</title>
        <authorList>
            <consortium name="The Broad Institute Genomics Platform"/>
            <consortium name="The Broad Institute Genome Sequencing Center for Infectious Disease"/>
            <person name="Wu L."/>
            <person name="Ma J."/>
        </authorList>
    </citation>
    <scope>NUCLEOTIDE SEQUENCE [LARGE SCALE GENOMIC DNA]</scope>
    <source>
        <strain evidence="4">JCM 10977</strain>
    </source>
</reference>
<dbReference type="Gene3D" id="3.40.50.1820">
    <property type="entry name" value="alpha/beta hydrolase"/>
    <property type="match status" value="1"/>
</dbReference>
<dbReference type="PRINTS" id="PR00111">
    <property type="entry name" value="ABHYDROLASE"/>
</dbReference>
<feature type="transmembrane region" description="Helical" evidence="1">
    <location>
        <begin position="104"/>
        <end position="125"/>
    </location>
</feature>
<evidence type="ECO:0000256" key="1">
    <source>
        <dbReference type="SAM" id="Phobius"/>
    </source>
</evidence>
<keyword evidence="4" id="KW-1185">Reference proteome</keyword>
<dbReference type="RefSeq" id="WP_343963776.1">
    <property type="nucleotide sequence ID" value="NZ_BAAAHK010000001.1"/>
</dbReference>
<dbReference type="PANTHER" id="PTHR46438:SF11">
    <property type="entry name" value="LIPASE-RELATED"/>
    <property type="match status" value="1"/>
</dbReference>
<feature type="domain" description="AB hydrolase-1" evidence="2">
    <location>
        <begin position="192"/>
        <end position="418"/>
    </location>
</feature>
<keyword evidence="1" id="KW-0472">Membrane</keyword>
<dbReference type="Proteomes" id="UP001500542">
    <property type="component" value="Unassembled WGS sequence"/>
</dbReference>
<sequence length="435" mass="46576">MGIRKLAAAVHILLAAAHVYWATGATWPAPDERSLSRAVIGGEASFAPHIVLPLAAFHLLLAVAVLRSDRSALARVVVAGLAAGLAARATLGVAWAFVETDAGTAFHWLNLLLYTPACVALLAIDVRLLQAKWLKRLVIPLPVLGVVLVSLLAYGYQPTAQPSPQPSRDSRYVETPLATFHYLQRGTGAPVVLLSPGASPASAWQPELDALSKTHAVYVVDLPGQGETRLHGNGFAFDLDAMTGALGEFLDQLDLHQVVLGGNSWSGGWGLAYAQQHPERVSKLLLLAPSGLAEPDPASWEALKFPLAGELLAKLGASRSAVQAAVRDLFVHKDLVTPALVDQMWVPGTYRDNVRAMYALERGLDWRVTQAALPRTGQPVLIIWGEEDTVLPVAQAQRFAKLLPHATVRTLAGCGHALTLDCADRVTPLLEEFVQ</sequence>
<dbReference type="SUPFAM" id="SSF53474">
    <property type="entry name" value="alpha/beta-Hydrolases"/>
    <property type="match status" value="1"/>
</dbReference>
<dbReference type="EMBL" id="BAAAHK010000001">
    <property type="protein sequence ID" value="GAA0923851.1"/>
    <property type="molecule type" value="Genomic_DNA"/>
</dbReference>
<evidence type="ECO:0000313" key="3">
    <source>
        <dbReference type="EMBL" id="GAA0923851.1"/>
    </source>
</evidence>
<name>A0ABP3ZL50_9ACTN</name>
<feature type="transmembrane region" description="Helical" evidence="1">
    <location>
        <begin position="73"/>
        <end position="98"/>
    </location>
</feature>
<proteinExistence type="predicted"/>
<keyword evidence="1" id="KW-0812">Transmembrane</keyword>
<accession>A0ABP3ZL50</accession>
<dbReference type="InterPro" id="IPR000073">
    <property type="entry name" value="AB_hydrolase_1"/>
</dbReference>
<protein>
    <recommendedName>
        <fullName evidence="2">AB hydrolase-1 domain-containing protein</fullName>
    </recommendedName>
</protein>